<keyword evidence="3" id="KW-1185">Reference proteome</keyword>
<feature type="transmembrane region" description="Helical" evidence="1">
    <location>
        <begin position="121"/>
        <end position="139"/>
    </location>
</feature>
<feature type="transmembrane region" description="Helical" evidence="1">
    <location>
        <begin position="95"/>
        <end position="115"/>
    </location>
</feature>
<feature type="transmembrane region" description="Helical" evidence="1">
    <location>
        <begin position="191"/>
        <end position="209"/>
    </location>
</feature>
<dbReference type="EMBL" id="BNJF01000004">
    <property type="protein sequence ID" value="GHO49180.1"/>
    <property type="molecule type" value="Genomic_DNA"/>
</dbReference>
<sequence>MERSAQPTGEEKFSSFKGPWEKLAYVVSTVTNPLFVALPLCLLVAIATAPNVWQGLLWWVVTAVGVSLAPLIFVWQGVRRGRYTDHHVSRREQRLVPMLFATGCVALVFVGLLLLHASSHLLATMVAVIVAVLLALIITKFTKISLHMVGMAGAVTVIILMYGPIFLSLTPLVFVVGWARWQVRAHTSFQALIGTVLAAVVTVITFRLFGLF</sequence>
<comment type="caution">
    <text evidence="2">The sequence shown here is derived from an EMBL/GenBank/DDBJ whole genome shotgun (WGS) entry which is preliminary data.</text>
</comment>
<feature type="transmembrane region" description="Helical" evidence="1">
    <location>
        <begin position="23"/>
        <end position="50"/>
    </location>
</feature>
<gene>
    <name evidence="2" type="ORF">KSX_73430</name>
</gene>
<feature type="transmembrane region" description="Helical" evidence="1">
    <location>
        <begin position="56"/>
        <end position="75"/>
    </location>
</feature>
<dbReference type="AlphaFoldDB" id="A0A8J3MVC2"/>
<evidence type="ECO:0000256" key="1">
    <source>
        <dbReference type="SAM" id="Phobius"/>
    </source>
</evidence>
<keyword evidence="1" id="KW-1133">Transmembrane helix</keyword>
<accession>A0A8J3MVC2</accession>
<evidence type="ECO:0008006" key="4">
    <source>
        <dbReference type="Google" id="ProtNLM"/>
    </source>
</evidence>
<name>A0A8J3MVC2_9CHLR</name>
<keyword evidence="1" id="KW-0812">Transmembrane</keyword>
<dbReference type="Proteomes" id="UP000612362">
    <property type="component" value="Unassembled WGS sequence"/>
</dbReference>
<evidence type="ECO:0000313" key="3">
    <source>
        <dbReference type="Proteomes" id="UP000612362"/>
    </source>
</evidence>
<reference evidence="2" key="1">
    <citation type="submission" date="2020-10" db="EMBL/GenBank/DDBJ databases">
        <title>Taxonomic study of unclassified bacteria belonging to the class Ktedonobacteria.</title>
        <authorList>
            <person name="Yabe S."/>
            <person name="Wang C.M."/>
            <person name="Zheng Y."/>
            <person name="Sakai Y."/>
            <person name="Cavaletti L."/>
            <person name="Monciardini P."/>
            <person name="Donadio S."/>
        </authorList>
    </citation>
    <scope>NUCLEOTIDE SEQUENCE</scope>
    <source>
        <strain evidence="2">SOSP1-1</strain>
    </source>
</reference>
<protein>
    <recommendedName>
        <fullName evidence="4">PAP2 superfamily protein</fullName>
    </recommendedName>
</protein>
<keyword evidence="1" id="KW-0472">Membrane</keyword>
<organism evidence="2 3">
    <name type="scientific">Ktedonospora formicarum</name>
    <dbReference type="NCBI Taxonomy" id="2778364"/>
    <lineage>
        <taxon>Bacteria</taxon>
        <taxon>Bacillati</taxon>
        <taxon>Chloroflexota</taxon>
        <taxon>Ktedonobacteria</taxon>
        <taxon>Ktedonobacterales</taxon>
        <taxon>Ktedonobacteraceae</taxon>
        <taxon>Ktedonospora</taxon>
    </lineage>
</organism>
<evidence type="ECO:0000313" key="2">
    <source>
        <dbReference type="EMBL" id="GHO49180.1"/>
    </source>
</evidence>
<feature type="transmembrane region" description="Helical" evidence="1">
    <location>
        <begin position="151"/>
        <end position="179"/>
    </location>
</feature>
<dbReference type="RefSeq" id="WP_220198288.1">
    <property type="nucleotide sequence ID" value="NZ_BNJF01000004.1"/>
</dbReference>
<proteinExistence type="predicted"/>